<feature type="compositionally biased region" description="Basic and acidic residues" evidence="8">
    <location>
        <begin position="1687"/>
        <end position="1699"/>
    </location>
</feature>
<proteinExistence type="predicted"/>
<evidence type="ECO:0000259" key="9">
    <source>
        <dbReference type="PROSITE" id="PS51981"/>
    </source>
</evidence>
<dbReference type="GO" id="GO:0002376">
    <property type="term" value="P:immune system process"/>
    <property type="evidence" value="ECO:0007669"/>
    <property type="project" value="UniProtKB-KW"/>
</dbReference>
<keyword evidence="5" id="KW-0863">Zinc-finger</keyword>
<gene>
    <name evidence="10" type="ORF">DM01DRAFT_1084351</name>
</gene>
<dbReference type="InterPro" id="IPR041677">
    <property type="entry name" value="DNA2/NAM7_AAA_11"/>
</dbReference>
<dbReference type="GO" id="GO:0008270">
    <property type="term" value="F:zinc ion binding"/>
    <property type="evidence" value="ECO:0007669"/>
    <property type="project" value="UniProtKB-KW"/>
</dbReference>
<accession>A0A1X2GDB6</accession>
<evidence type="ECO:0000256" key="3">
    <source>
        <dbReference type="ARBA" id="ARBA00022723"/>
    </source>
</evidence>
<name>A0A1X2GDB6_9FUNG</name>
<dbReference type="Pfam" id="PF20173">
    <property type="entry name" value="ZnF_RZ-type"/>
    <property type="match status" value="1"/>
</dbReference>
<dbReference type="SUPFAM" id="SSF52540">
    <property type="entry name" value="P-loop containing nucleoside triphosphate hydrolases"/>
    <property type="match status" value="1"/>
</dbReference>
<dbReference type="GO" id="GO:0004386">
    <property type="term" value="F:helicase activity"/>
    <property type="evidence" value="ECO:0007669"/>
    <property type="project" value="InterPro"/>
</dbReference>
<evidence type="ECO:0000256" key="1">
    <source>
        <dbReference type="ARBA" id="ARBA00004496"/>
    </source>
</evidence>
<protein>
    <recommendedName>
        <fullName evidence="9">RZ-type domain-containing protein</fullName>
    </recommendedName>
</protein>
<evidence type="ECO:0000256" key="4">
    <source>
        <dbReference type="ARBA" id="ARBA00022737"/>
    </source>
</evidence>
<dbReference type="PROSITE" id="PS51981">
    <property type="entry name" value="ZF_RZ"/>
    <property type="match status" value="1"/>
</dbReference>
<evidence type="ECO:0000256" key="7">
    <source>
        <dbReference type="ARBA" id="ARBA00022859"/>
    </source>
</evidence>
<keyword evidence="7" id="KW-0391">Immunity</keyword>
<reference evidence="10 11" key="1">
    <citation type="submission" date="2016-07" db="EMBL/GenBank/DDBJ databases">
        <title>Pervasive Adenine N6-methylation of Active Genes in Fungi.</title>
        <authorList>
            <consortium name="DOE Joint Genome Institute"/>
            <person name="Mondo S.J."/>
            <person name="Dannebaum R.O."/>
            <person name="Kuo R.C."/>
            <person name="Labutti K."/>
            <person name="Haridas S."/>
            <person name="Kuo A."/>
            <person name="Salamov A."/>
            <person name="Ahrendt S.R."/>
            <person name="Lipzen A."/>
            <person name="Sullivan W."/>
            <person name="Andreopoulos W.B."/>
            <person name="Clum A."/>
            <person name="Lindquist E."/>
            <person name="Daum C."/>
            <person name="Ramamoorthy G.K."/>
            <person name="Gryganskyi A."/>
            <person name="Culley D."/>
            <person name="Magnuson J.K."/>
            <person name="James T.Y."/>
            <person name="O'Malley M.A."/>
            <person name="Stajich J.E."/>
            <person name="Spatafora J.W."/>
            <person name="Visel A."/>
            <person name="Grigoriev I.V."/>
        </authorList>
    </citation>
    <scope>NUCLEOTIDE SEQUENCE [LARGE SCALE GENOMIC DNA]</scope>
    <source>
        <strain evidence="10 11">NRRL 3301</strain>
    </source>
</reference>
<comment type="subcellular location">
    <subcellularLocation>
        <location evidence="1">Cytoplasm</location>
    </subcellularLocation>
</comment>
<keyword evidence="11" id="KW-1185">Reference proteome</keyword>
<dbReference type="OrthoDB" id="2423195at2759"/>
<dbReference type="STRING" id="101127.A0A1X2GDB6"/>
<comment type="caution">
    <text evidence="10">The sequence shown here is derived from an EMBL/GenBank/DDBJ whole genome shotgun (WGS) entry which is preliminary data.</text>
</comment>
<dbReference type="GO" id="GO:0031380">
    <property type="term" value="C:nuclear RNA-directed RNA polymerase complex"/>
    <property type="evidence" value="ECO:0007669"/>
    <property type="project" value="TreeGrafter"/>
</dbReference>
<dbReference type="InterPro" id="IPR027417">
    <property type="entry name" value="P-loop_NTPase"/>
</dbReference>
<keyword evidence="6" id="KW-0862">Zinc</keyword>
<feature type="domain" description="RZ-type" evidence="9">
    <location>
        <begin position="1599"/>
        <end position="1680"/>
    </location>
</feature>
<organism evidence="10 11">
    <name type="scientific">Hesseltinella vesiculosa</name>
    <dbReference type="NCBI Taxonomy" id="101127"/>
    <lineage>
        <taxon>Eukaryota</taxon>
        <taxon>Fungi</taxon>
        <taxon>Fungi incertae sedis</taxon>
        <taxon>Mucoromycota</taxon>
        <taxon>Mucoromycotina</taxon>
        <taxon>Mucoromycetes</taxon>
        <taxon>Mucorales</taxon>
        <taxon>Cunninghamellaceae</taxon>
        <taxon>Hesseltinella</taxon>
    </lineage>
</organism>
<dbReference type="PANTHER" id="PTHR10887:SF341">
    <property type="entry name" value="NFX1-TYPE ZINC FINGER-CONTAINING PROTEIN 1"/>
    <property type="match status" value="1"/>
</dbReference>
<sequence>MELDSMCNEFITIMNQHPNKNREHLYINGTQCIFTGMRPAQIYSVEDIPSSMNTTVRSTARIHLEQGIDWTSGTDSIIEGPIADEDQTWTSKNTGARLNDMQSAAMQSWDFGKDQKKRWLTSREEIKSTDRDRLLYEKEPEAKYLELALDSGQLTASLPQERMSNVCLRLMDNIPNGGDTAAFQFLYAITEQMFEEYTWTALSLCIPKLMSILNTLSSRTFAQLIHVLSLTLGDNTFSDYDAKVVKCVLGALAKASYDFQACFKWHVKHYMITGIDIQIGLDFITNVYRCNLPFDIATMLRQIIEQFLCVEPVLTSIVKFSFQQQFERVQLELDVQRKETAFEHKDAVFLDQKTEEREDILKKFLHNLYMMHQTCLRMTVYDTFRSLQHDIVLGESVLLPAIHSVNKTTLTPCAVDMVAVYEYTGSYCGMNINDYAGRLIILVPTDFQIEQWQVSDELPVVGTLIQSCSSFKVHCDGEDLERVHQLCSYKLIIKHQGALLDGSCNLIITPVLAIPILSTLDWLHYCFTHVESYYPTPSALTTLGSIHDRGCGYMPNSLGLCIENSDIPDHLRGIDLDVSCILERPYHGFKTNIEHCIWPQLQEKHADLPEDQRPSVYALSPSQITAIHSALSHRISMITGPPGTGKTFLCGKILQLMYQAFKSKFSQQTILVITDTLDSLRSTLSEIPDVEDIAWFGNEKGPPFLPGRNVLSLSIPNQGNSCLCDDYKKHTADIVLWIAKLDALTKHRQQAVIDRKPGFLLDLMPPTYRSAILSEARIDSLDKPTILAICDAWLNGKAQYEPPLDMTTATTLTPVSPSYDTVYSMGMHTWSHPIISLDEFKYLQYESKKLHFAVIPLSCEREWPFQSDKIGIADHVRSCLLSVWSQINAEGLWSLDRDDRENVYSQILTVYDSIICKELHHIYDLLDESLSRLNGVRHMLWMNTCNFTRVVGMTAEFAFANQSFLHKLVPQVVLCDSSSQLSTDSLASVALLPGTEQVILFGNEREVQYQIRMEPFAQFWQELGINTLRLLEEWRMDQRLLDLWCIQTGQSSAPLFVCGKSGNVRGIKENVLYIQLQDATWEEASQFTANMAHYILQQCYQACDIAVLSCDPVIRERLSTLCKTVANSSSMSTPMRKVKIVSPSSCTEEVSIVIAVFDGSWSKRDVADAISRARFGLYLIECGNAVPEFDLKKTLRDQGALTSGVQVQCQSHPTETICLTDYRMFELVPNGGCLQKCMKLLKCGHACPEACHMYGHSLINCNRSCVRTLSCGHDCPGTCSKCFNHGCPPCEVPVILKLPCGHEMDAQCSGQDKIQSLESTCLEIIEVSLECGHVMKTICSKQHLPLLCNEIVKKELACGHSVKGSCHAETVCDQMCSQSLECGHPCTNLCRVDHSHSRSLCKHECPKMLLCGHRCARGCAKPDSHTDRCMEKCMAACPHGFVCDNVCWKPCTKCMESCPNKCEHLECTRRCSEICDRPPCNKPCSKELPCGHRCRGVCGEPCTICTMCHADGRCSISLVTFSELEKEDLLYTLPDCGCTFTLQGLDSYFEVEMTNVKLWACPSCLKPVSRTFRYNQQIKKQLNIINSIKEQQELIRQKISTEEKIDIINAMNDELQIGVHDLVGGRWFVCQNEHPYFIGECGGATETGKCPHCHELIGGMNHRVVDTNRFYGEFDGIDSPAWPGQPGEDRDGRSEKVPK</sequence>
<dbReference type="InterPro" id="IPR045055">
    <property type="entry name" value="DNA2/NAM7-like"/>
</dbReference>
<dbReference type="GO" id="GO:0031048">
    <property type="term" value="P:regulatory ncRNA-mediated heterochromatin formation"/>
    <property type="evidence" value="ECO:0007669"/>
    <property type="project" value="TreeGrafter"/>
</dbReference>
<dbReference type="InterPro" id="IPR046439">
    <property type="entry name" value="ZF_RZ_dom"/>
</dbReference>
<evidence type="ECO:0000313" key="11">
    <source>
        <dbReference type="Proteomes" id="UP000242146"/>
    </source>
</evidence>
<evidence type="ECO:0000256" key="8">
    <source>
        <dbReference type="SAM" id="MobiDB-lite"/>
    </source>
</evidence>
<evidence type="ECO:0000256" key="6">
    <source>
        <dbReference type="ARBA" id="ARBA00022833"/>
    </source>
</evidence>
<keyword evidence="2" id="KW-0963">Cytoplasm</keyword>
<feature type="region of interest" description="Disordered" evidence="8">
    <location>
        <begin position="1676"/>
        <end position="1699"/>
    </location>
</feature>
<evidence type="ECO:0000256" key="2">
    <source>
        <dbReference type="ARBA" id="ARBA00022490"/>
    </source>
</evidence>
<dbReference type="GO" id="GO:0005737">
    <property type="term" value="C:cytoplasm"/>
    <property type="evidence" value="ECO:0007669"/>
    <property type="project" value="UniProtKB-SubCell"/>
</dbReference>
<evidence type="ECO:0000313" key="10">
    <source>
        <dbReference type="EMBL" id="ORX51187.1"/>
    </source>
</evidence>
<dbReference type="Pfam" id="PF13086">
    <property type="entry name" value="AAA_11"/>
    <property type="match status" value="1"/>
</dbReference>
<keyword evidence="3" id="KW-0479">Metal-binding</keyword>
<dbReference type="EMBL" id="MCGT01000021">
    <property type="protein sequence ID" value="ORX51187.1"/>
    <property type="molecule type" value="Genomic_DNA"/>
</dbReference>
<dbReference type="InterPro" id="IPR000967">
    <property type="entry name" value="Znf_NFX1"/>
</dbReference>
<dbReference type="Proteomes" id="UP000242146">
    <property type="component" value="Unassembled WGS sequence"/>
</dbReference>
<dbReference type="PANTHER" id="PTHR10887">
    <property type="entry name" value="DNA2/NAM7 HELICASE FAMILY"/>
    <property type="match status" value="1"/>
</dbReference>
<evidence type="ECO:0000256" key="5">
    <source>
        <dbReference type="ARBA" id="ARBA00022771"/>
    </source>
</evidence>
<keyword evidence="4" id="KW-0677">Repeat</keyword>
<dbReference type="SMART" id="SM00438">
    <property type="entry name" value="ZnF_NFX"/>
    <property type="match status" value="4"/>
</dbReference>
<dbReference type="Gene3D" id="3.40.50.300">
    <property type="entry name" value="P-loop containing nucleotide triphosphate hydrolases"/>
    <property type="match status" value="1"/>
</dbReference>